<comment type="caution">
    <text evidence="3">The sequence shown here is derived from an EMBL/GenBank/DDBJ whole genome shotgun (WGS) entry which is preliminary data.</text>
</comment>
<sequence length="163" mass="17674">MKLTDLTAKKLVAAATGTIVVSTVVPVAVIALSNKEPPSYTLSSSESGNNYSGNQLGASVQNQSQLVADTEKNKDWFEWVYKNKLEPKKINNKGKNITSVFKDVTSGYGDNTTQHLNKVCESHYQKPKNEFSGTNASTSHELKKDVENFCTVGGIGSLDVTNN</sequence>
<dbReference type="AlphaFoldDB" id="A0A478FVD9"/>
<accession>A0A478FVD9</accession>
<reference evidence="3 4" key="1">
    <citation type="submission" date="2019-01" db="EMBL/GenBank/DDBJ databases">
        <title>Draft genome sequences of Candidatus Mycoplasma haemohominis SWG34-3 identified from a patient with pyrexia, anemia and liver dysfunction.</title>
        <authorList>
            <person name="Sekizuka T."/>
            <person name="Hattori N."/>
            <person name="Katano H."/>
            <person name="Takuma T."/>
            <person name="Ito T."/>
            <person name="Arai N."/>
            <person name="Yanai R."/>
            <person name="Ishii S."/>
            <person name="Miura Y."/>
            <person name="Tokunaga T."/>
            <person name="Watanabe H."/>
            <person name="Nomura N."/>
            <person name="Eguchi J."/>
            <person name="Arai T."/>
            <person name="Hasegawa H."/>
            <person name="Nakamaki T."/>
            <person name="Wakita T."/>
            <person name="Niki Y."/>
            <person name="Kuroda M."/>
        </authorList>
    </citation>
    <scope>NUCLEOTIDE SEQUENCE [LARGE SCALE GENOMIC DNA]</scope>
    <source>
        <strain evidence="3">SWG34-3</strain>
    </source>
</reference>
<protein>
    <submittedName>
        <fullName evidence="3">Uncharacterized protein</fullName>
    </submittedName>
</protein>
<keyword evidence="2" id="KW-0472">Membrane</keyword>
<keyword evidence="2" id="KW-1133">Transmembrane helix</keyword>
<dbReference type="EMBL" id="BIMN01000007">
    <property type="protein sequence ID" value="GCE63990.1"/>
    <property type="molecule type" value="Genomic_DNA"/>
</dbReference>
<feature type="transmembrane region" description="Helical" evidence="2">
    <location>
        <begin position="12"/>
        <end position="32"/>
    </location>
</feature>
<dbReference type="Proteomes" id="UP000324831">
    <property type="component" value="Unassembled WGS sequence"/>
</dbReference>
<evidence type="ECO:0000313" key="4">
    <source>
        <dbReference type="Proteomes" id="UP000324831"/>
    </source>
</evidence>
<gene>
    <name evidence="3" type="ORF">MHSWG343_09980</name>
</gene>
<evidence type="ECO:0000313" key="3">
    <source>
        <dbReference type="EMBL" id="GCE63990.1"/>
    </source>
</evidence>
<evidence type="ECO:0000256" key="2">
    <source>
        <dbReference type="SAM" id="Phobius"/>
    </source>
</evidence>
<feature type="region of interest" description="Disordered" evidence="1">
    <location>
        <begin position="37"/>
        <end position="56"/>
    </location>
</feature>
<proteinExistence type="predicted"/>
<evidence type="ECO:0000256" key="1">
    <source>
        <dbReference type="SAM" id="MobiDB-lite"/>
    </source>
</evidence>
<feature type="compositionally biased region" description="Low complexity" evidence="1">
    <location>
        <begin position="43"/>
        <end position="54"/>
    </location>
</feature>
<organism evidence="3 4">
    <name type="scientific">Candidatus Mycoplasma haematohominis</name>
    <dbReference type="NCBI Taxonomy" id="1494318"/>
    <lineage>
        <taxon>Bacteria</taxon>
        <taxon>Bacillati</taxon>
        <taxon>Mycoplasmatota</taxon>
        <taxon>Mollicutes</taxon>
        <taxon>Mycoplasmataceae</taxon>
        <taxon>Mycoplasma</taxon>
    </lineage>
</organism>
<name>A0A478FVD9_9MOLU</name>
<keyword evidence="2" id="KW-0812">Transmembrane</keyword>